<sequence length="201" mass="22450">MSQDFFRAPITSMTPNQRARRERLTGAVIAIVSETGPENLQMREVAERSGVALGTAYRYFASKEHLLAAAWADWHGRLTEKVMADLARPDRRQITERVLDFALRQMRAFQHNPNFARLAVQVEASSDPYASETLVQIGEENQRVMEALMSGLPPEIARPARIAISSTLGAGLISWSTGRATIMDTLRNLEDVVRLVLRETG</sequence>
<keyword evidence="5" id="KW-1185">Reference proteome</keyword>
<dbReference type="EMBL" id="JBHSON010000066">
    <property type="protein sequence ID" value="MFC5751271.1"/>
    <property type="molecule type" value="Genomic_DNA"/>
</dbReference>
<dbReference type="PANTHER" id="PTHR30055">
    <property type="entry name" value="HTH-TYPE TRANSCRIPTIONAL REGULATOR RUTR"/>
    <property type="match status" value="1"/>
</dbReference>
<dbReference type="PANTHER" id="PTHR30055:SF242">
    <property type="entry name" value="HTH-TYPE TRANSCRIPTIONAL REPRESSOR KSTR"/>
    <property type="match status" value="1"/>
</dbReference>
<gene>
    <name evidence="4" type="ORF">ACFPZN_37125</name>
</gene>
<dbReference type="PRINTS" id="PR00455">
    <property type="entry name" value="HTHTETR"/>
</dbReference>
<dbReference type="RefSeq" id="WP_378287171.1">
    <property type="nucleotide sequence ID" value="NZ_JBHSON010000066.1"/>
</dbReference>
<evidence type="ECO:0000256" key="2">
    <source>
        <dbReference type="PROSITE-ProRule" id="PRU00335"/>
    </source>
</evidence>
<protein>
    <submittedName>
        <fullName evidence="4">TetR family transcriptional regulator</fullName>
    </submittedName>
</protein>
<feature type="DNA-binding region" description="H-T-H motif" evidence="2">
    <location>
        <begin position="41"/>
        <end position="60"/>
    </location>
</feature>
<reference evidence="5" key="1">
    <citation type="journal article" date="2019" name="Int. J. Syst. Evol. Microbiol.">
        <title>The Global Catalogue of Microorganisms (GCM) 10K type strain sequencing project: providing services to taxonomists for standard genome sequencing and annotation.</title>
        <authorList>
            <consortium name="The Broad Institute Genomics Platform"/>
            <consortium name="The Broad Institute Genome Sequencing Center for Infectious Disease"/>
            <person name="Wu L."/>
            <person name="Ma J."/>
        </authorList>
    </citation>
    <scope>NUCLEOTIDE SEQUENCE [LARGE SCALE GENOMIC DNA]</scope>
    <source>
        <strain evidence="5">KCTC 42087</strain>
    </source>
</reference>
<dbReference type="InterPro" id="IPR050109">
    <property type="entry name" value="HTH-type_TetR-like_transc_reg"/>
</dbReference>
<accession>A0ABW1A7Z9</accession>
<organism evidence="4 5">
    <name type="scientific">Actinomadura rugatobispora</name>
    <dbReference type="NCBI Taxonomy" id="1994"/>
    <lineage>
        <taxon>Bacteria</taxon>
        <taxon>Bacillati</taxon>
        <taxon>Actinomycetota</taxon>
        <taxon>Actinomycetes</taxon>
        <taxon>Streptosporangiales</taxon>
        <taxon>Thermomonosporaceae</taxon>
        <taxon>Actinomadura</taxon>
    </lineage>
</organism>
<feature type="domain" description="HTH tetR-type" evidence="3">
    <location>
        <begin position="18"/>
        <end position="78"/>
    </location>
</feature>
<evidence type="ECO:0000259" key="3">
    <source>
        <dbReference type="PROSITE" id="PS50977"/>
    </source>
</evidence>
<name>A0ABW1A7Z9_9ACTN</name>
<proteinExistence type="predicted"/>
<dbReference type="Gene3D" id="1.10.357.10">
    <property type="entry name" value="Tetracycline Repressor, domain 2"/>
    <property type="match status" value="1"/>
</dbReference>
<dbReference type="InterPro" id="IPR009057">
    <property type="entry name" value="Homeodomain-like_sf"/>
</dbReference>
<dbReference type="SUPFAM" id="SSF46689">
    <property type="entry name" value="Homeodomain-like"/>
    <property type="match status" value="1"/>
</dbReference>
<comment type="caution">
    <text evidence="4">The sequence shown here is derived from an EMBL/GenBank/DDBJ whole genome shotgun (WGS) entry which is preliminary data.</text>
</comment>
<dbReference type="InterPro" id="IPR001647">
    <property type="entry name" value="HTH_TetR"/>
</dbReference>
<evidence type="ECO:0000313" key="4">
    <source>
        <dbReference type="EMBL" id="MFC5751271.1"/>
    </source>
</evidence>
<keyword evidence="1 2" id="KW-0238">DNA-binding</keyword>
<dbReference type="PROSITE" id="PS50977">
    <property type="entry name" value="HTH_TETR_2"/>
    <property type="match status" value="1"/>
</dbReference>
<dbReference type="Proteomes" id="UP001596074">
    <property type="component" value="Unassembled WGS sequence"/>
</dbReference>
<evidence type="ECO:0000313" key="5">
    <source>
        <dbReference type="Proteomes" id="UP001596074"/>
    </source>
</evidence>
<evidence type="ECO:0000256" key="1">
    <source>
        <dbReference type="ARBA" id="ARBA00023125"/>
    </source>
</evidence>
<dbReference type="Pfam" id="PF00440">
    <property type="entry name" value="TetR_N"/>
    <property type="match status" value="1"/>
</dbReference>